<reference evidence="2 3" key="1">
    <citation type="journal article" date="2015" name="Nature">
        <title>rRNA introns, odd ribosomes, and small enigmatic genomes across a large radiation of phyla.</title>
        <authorList>
            <person name="Brown C.T."/>
            <person name="Hug L.A."/>
            <person name="Thomas B.C."/>
            <person name="Sharon I."/>
            <person name="Castelle C.J."/>
            <person name="Singh A."/>
            <person name="Wilkins M.J."/>
            <person name="Williams K.H."/>
            <person name="Banfield J.F."/>
        </authorList>
    </citation>
    <scope>NUCLEOTIDE SEQUENCE [LARGE SCALE GENOMIC DNA]</scope>
</reference>
<proteinExistence type="predicted"/>
<evidence type="ECO:0000313" key="3">
    <source>
        <dbReference type="Proteomes" id="UP000034140"/>
    </source>
</evidence>
<evidence type="ECO:0000313" key="2">
    <source>
        <dbReference type="EMBL" id="KKP92076.1"/>
    </source>
</evidence>
<gene>
    <name evidence="2" type="ORF">UR96_C0021G0003</name>
</gene>
<organism evidence="2 3">
    <name type="scientific">candidate division WS6 bacterium GW2011_GWC1_36_11</name>
    <dbReference type="NCBI Taxonomy" id="1619090"/>
    <lineage>
        <taxon>Bacteria</taxon>
        <taxon>Candidatus Dojkabacteria</taxon>
    </lineage>
</organism>
<dbReference type="Gene3D" id="1.10.530.10">
    <property type="match status" value="1"/>
</dbReference>
<dbReference type="SUPFAM" id="SSF53955">
    <property type="entry name" value="Lysozyme-like"/>
    <property type="match status" value="1"/>
</dbReference>
<sequence length="240" mass="26909">MPEPMEEKLKLLSVKSLYHSRITRVTFAFVLLSLYYIFVSPHFERFLVNAIGQSVQSNSVAQMNALSPVFDIHIYSSEYSLSSNITESNKTGISRFLTLDPRVLAMNKFLTDYHSPMAQYSSVFISEADRYGLDWRLVASISGVESAFGNIIPGGDSNNGWGWRGINKNENGWSVFATWPDGIKEITRGLSQGYGVTLTPFEIEPAYCPPCAEGSAHAWANGVTRFMNELDYYVDNLDNQ</sequence>
<accession>A0A0G0DSN0</accession>
<dbReference type="AlphaFoldDB" id="A0A0G0DSN0"/>
<dbReference type="EMBL" id="LBRE01000021">
    <property type="protein sequence ID" value="KKP92076.1"/>
    <property type="molecule type" value="Genomic_DNA"/>
</dbReference>
<evidence type="ECO:0008006" key="4">
    <source>
        <dbReference type="Google" id="ProtNLM"/>
    </source>
</evidence>
<dbReference type="Proteomes" id="UP000034140">
    <property type="component" value="Unassembled WGS sequence"/>
</dbReference>
<feature type="transmembrane region" description="Helical" evidence="1">
    <location>
        <begin position="21"/>
        <end position="38"/>
    </location>
</feature>
<dbReference type="InterPro" id="IPR023346">
    <property type="entry name" value="Lysozyme-like_dom_sf"/>
</dbReference>
<keyword evidence="1" id="KW-0812">Transmembrane</keyword>
<keyword evidence="1" id="KW-0472">Membrane</keyword>
<protein>
    <recommendedName>
        <fullName evidence="4">Mannosyl-glycoprotein endo-beta-N-acetylglucosamidase-like domain-containing protein</fullName>
    </recommendedName>
</protein>
<keyword evidence="1" id="KW-1133">Transmembrane helix</keyword>
<comment type="caution">
    <text evidence="2">The sequence shown here is derived from an EMBL/GenBank/DDBJ whole genome shotgun (WGS) entry which is preliminary data.</text>
</comment>
<evidence type="ECO:0000256" key="1">
    <source>
        <dbReference type="SAM" id="Phobius"/>
    </source>
</evidence>
<name>A0A0G0DSN0_9BACT</name>